<organism evidence="1 2">
    <name type="scientific">Alligator mississippiensis</name>
    <name type="common">American alligator</name>
    <dbReference type="NCBI Taxonomy" id="8496"/>
    <lineage>
        <taxon>Eukaryota</taxon>
        <taxon>Metazoa</taxon>
        <taxon>Chordata</taxon>
        <taxon>Craniata</taxon>
        <taxon>Vertebrata</taxon>
        <taxon>Euteleostomi</taxon>
        <taxon>Archelosauria</taxon>
        <taxon>Archosauria</taxon>
        <taxon>Crocodylia</taxon>
        <taxon>Alligatoridae</taxon>
        <taxon>Alligatorinae</taxon>
        <taxon>Alligator</taxon>
    </lineage>
</organism>
<comment type="caution">
    <text evidence="1">The sequence shown here is derived from an EMBL/GenBank/DDBJ whole genome shotgun (WGS) entry which is preliminary data.</text>
</comment>
<protein>
    <submittedName>
        <fullName evidence="1">Uncharacterized protein</fullName>
    </submittedName>
</protein>
<keyword evidence="2" id="KW-1185">Reference proteome</keyword>
<gene>
    <name evidence="1" type="ORF">Y1Q_0019220</name>
</gene>
<name>A0A151MQE0_ALLMI</name>
<evidence type="ECO:0000313" key="1">
    <source>
        <dbReference type="EMBL" id="KYO26757.1"/>
    </source>
</evidence>
<dbReference type="Proteomes" id="UP000050525">
    <property type="component" value="Unassembled WGS sequence"/>
</dbReference>
<dbReference type="AlphaFoldDB" id="A0A151MQE0"/>
<sequence length="95" mass="10464">MNPLSMEVHLLRKGAVNSVGDACRWSLLTTLLAADTASGICMRPQIRDVLLRMIGPKMQMRISSCTATVAVAKEQKKRKVSNKLSQTLDSKLHLT</sequence>
<accession>A0A151MQE0</accession>
<dbReference type="EMBL" id="AKHW03005461">
    <property type="protein sequence ID" value="KYO26757.1"/>
    <property type="molecule type" value="Genomic_DNA"/>
</dbReference>
<evidence type="ECO:0000313" key="2">
    <source>
        <dbReference type="Proteomes" id="UP000050525"/>
    </source>
</evidence>
<reference evidence="1 2" key="1">
    <citation type="journal article" date="2012" name="Genome Biol.">
        <title>Sequencing three crocodilian genomes to illuminate the evolution of archosaurs and amniotes.</title>
        <authorList>
            <person name="St John J.A."/>
            <person name="Braun E.L."/>
            <person name="Isberg S.R."/>
            <person name="Miles L.G."/>
            <person name="Chong A.Y."/>
            <person name="Gongora J."/>
            <person name="Dalzell P."/>
            <person name="Moran C."/>
            <person name="Bed'hom B."/>
            <person name="Abzhanov A."/>
            <person name="Burgess S.C."/>
            <person name="Cooksey A.M."/>
            <person name="Castoe T.A."/>
            <person name="Crawford N.G."/>
            <person name="Densmore L.D."/>
            <person name="Drew J.C."/>
            <person name="Edwards S.V."/>
            <person name="Faircloth B.C."/>
            <person name="Fujita M.K."/>
            <person name="Greenwold M.J."/>
            <person name="Hoffmann F.G."/>
            <person name="Howard J.M."/>
            <person name="Iguchi T."/>
            <person name="Janes D.E."/>
            <person name="Khan S.Y."/>
            <person name="Kohno S."/>
            <person name="de Koning A.J."/>
            <person name="Lance S.L."/>
            <person name="McCarthy F.M."/>
            <person name="McCormack J.E."/>
            <person name="Merchant M.E."/>
            <person name="Peterson D.G."/>
            <person name="Pollock D.D."/>
            <person name="Pourmand N."/>
            <person name="Raney B.J."/>
            <person name="Roessler K.A."/>
            <person name="Sanford J.R."/>
            <person name="Sawyer R.H."/>
            <person name="Schmidt C.J."/>
            <person name="Triplett E.W."/>
            <person name="Tuberville T.D."/>
            <person name="Venegas-Anaya M."/>
            <person name="Howard J.T."/>
            <person name="Jarvis E.D."/>
            <person name="Guillette L.J.Jr."/>
            <person name="Glenn T.C."/>
            <person name="Green R.E."/>
            <person name="Ray D.A."/>
        </authorList>
    </citation>
    <scope>NUCLEOTIDE SEQUENCE [LARGE SCALE GENOMIC DNA]</scope>
    <source>
        <strain evidence="1">KSC_2009_1</strain>
    </source>
</reference>
<proteinExistence type="predicted"/>